<comment type="caution">
    <text evidence="1">The sequence shown here is derived from an EMBL/GenBank/DDBJ whole genome shotgun (WGS) entry which is preliminary data.</text>
</comment>
<organism evidence="1 2">
    <name type="scientific">Salegentibacter mishustinae</name>
    <dbReference type="NCBI Taxonomy" id="270918"/>
    <lineage>
        <taxon>Bacteria</taxon>
        <taxon>Pseudomonadati</taxon>
        <taxon>Bacteroidota</taxon>
        <taxon>Flavobacteriia</taxon>
        <taxon>Flavobacteriales</taxon>
        <taxon>Flavobacteriaceae</taxon>
        <taxon>Salegentibacter</taxon>
    </lineage>
</organism>
<dbReference type="AlphaFoldDB" id="A0A0Q9Z5T5"/>
<dbReference type="EMBL" id="LKTP01000023">
    <property type="protein sequence ID" value="KRG28301.1"/>
    <property type="molecule type" value="Genomic_DNA"/>
</dbReference>
<keyword evidence="2" id="KW-1185">Reference proteome</keyword>
<gene>
    <name evidence="1" type="ORF">APR42_05805</name>
</gene>
<dbReference type="RefSeq" id="WP_057481972.1">
    <property type="nucleotide sequence ID" value="NZ_BMWR01000001.1"/>
</dbReference>
<protein>
    <submittedName>
        <fullName evidence="1">Uncharacterized protein</fullName>
    </submittedName>
</protein>
<proteinExistence type="predicted"/>
<dbReference type="OrthoDB" id="5043675at2"/>
<evidence type="ECO:0000313" key="2">
    <source>
        <dbReference type="Proteomes" id="UP000051643"/>
    </source>
</evidence>
<evidence type="ECO:0000313" key="1">
    <source>
        <dbReference type="EMBL" id="KRG28301.1"/>
    </source>
</evidence>
<dbReference type="STRING" id="270918.APR42_05805"/>
<sequence>MERILYGDNQFFAVNHISDAKSMAQSIKFKSDEAIIRTLDYAIEAGINTFMCTTHDRIARICDVIRANPNKYKNFKIYPCMPYAHKYANAVTELGIQGTIKQYVPGNLFGTMFKGGMAVVSKDFLKIMELLIDAEMKMFKGINTPVIFLQNVITDLLLGLGMVEVLKGFHDYIIKKYDAEPGFITMNMPKLLDTLEGAGINNPIICFSMNKVNFRMSGGKDLYEKTLKTRKLRAIAMQVLGGGAIPPKEALEYVSKLPNVESILFGASSKANIENTVYNIRSFDKEKIT</sequence>
<accession>A0A0Q9Z5T5</accession>
<dbReference type="Proteomes" id="UP000051643">
    <property type="component" value="Unassembled WGS sequence"/>
</dbReference>
<reference evidence="1" key="1">
    <citation type="submission" date="2015-10" db="EMBL/GenBank/DDBJ databases">
        <title>Draft genome sequence of Salegentibacter mishustinae KCTC 12263.</title>
        <authorList>
            <person name="Lin W."/>
            <person name="Zheng Q."/>
        </authorList>
    </citation>
    <scope>NUCLEOTIDE SEQUENCE [LARGE SCALE GENOMIC DNA]</scope>
    <source>
        <strain evidence="1">KCTC 12263</strain>
    </source>
</reference>
<name>A0A0Q9Z5T5_9FLAO</name>